<evidence type="ECO:0000256" key="9">
    <source>
        <dbReference type="SAM" id="Phobius"/>
    </source>
</evidence>
<evidence type="ECO:0000256" key="7">
    <source>
        <dbReference type="ARBA" id="ARBA00049244"/>
    </source>
</evidence>
<evidence type="ECO:0000256" key="8">
    <source>
        <dbReference type="SAM" id="Coils"/>
    </source>
</evidence>
<dbReference type="InterPro" id="IPR036397">
    <property type="entry name" value="RNaseH_sf"/>
</dbReference>
<dbReference type="GO" id="GO:0006260">
    <property type="term" value="P:DNA replication"/>
    <property type="evidence" value="ECO:0007669"/>
    <property type="project" value="InterPro"/>
</dbReference>
<evidence type="ECO:0000256" key="6">
    <source>
        <dbReference type="ARBA" id="ARBA00026073"/>
    </source>
</evidence>
<dbReference type="InterPro" id="IPR013520">
    <property type="entry name" value="Ribonucl_H"/>
</dbReference>
<dbReference type="EC" id="2.7.7.7" evidence="1"/>
<organism evidence="11 12">
    <name type="scientific">Tepidimonas charontis</name>
    <dbReference type="NCBI Taxonomy" id="2267262"/>
    <lineage>
        <taxon>Bacteria</taxon>
        <taxon>Pseudomonadati</taxon>
        <taxon>Pseudomonadota</taxon>
        <taxon>Betaproteobacteria</taxon>
        <taxon>Burkholderiales</taxon>
        <taxon>Tepidimonas</taxon>
    </lineage>
</organism>
<dbReference type="GO" id="GO:0008408">
    <property type="term" value="F:3'-5' exonuclease activity"/>
    <property type="evidence" value="ECO:0007669"/>
    <property type="project" value="TreeGrafter"/>
</dbReference>
<accession>A0A554XKW9</accession>
<keyword evidence="4" id="KW-0269">Exonuclease</keyword>
<dbReference type="Proteomes" id="UP000318294">
    <property type="component" value="Unassembled WGS sequence"/>
</dbReference>
<dbReference type="SUPFAM" id="SSF55785">
    <property type="entry name" value="PYP-like sensor domain (PAS domain)"/>
    <property type="match status" value="1"/>
</dbReference>
<dbReference type="InterPro" id="IPR035965">
    <property type="entry name" value="PAS-like_dom_sf"/>
</dbReference>
<dbReference type="OrthoDB" id="9803913at2"/>
<comment type="subunit">
    <text evidence="6">DNA polymerase III contains a core (composed of alpha, epsilon and theta chains) that associates with a tau subunit. This core dimerizes to form the POLIII' complex. PolIII' associates with the gamma complex (composed of gamma, delta, delta', psi and chi chains) and with the beta chain to form the complete DNA polymerase III complex.</text>
</comment>
<dbReference type="GO" id="GO:0005829">
    <property type="term" value="C:cytosol"/>
    <property type="evidence" value="ECO:0007669"/>
    <property type="project" value="TreeGrafter"/>
</dbReference>
<feature type="coiled-coil region" evidence="8">
    <location>
        <begin position="125"/>
        <end position="152"/>
    </location>
</feature>
<dbReference type="NCBIfam" id="TIGR00573">
    <property type="entry name" value="dnaq"/>
    <property type="match status" value="1"/>
</dbReference>
<keyword evidence="11" id="KW-0548">Nucleotidyltransferase</keyword>
<dbReference type="Gene3D" id="3.30.450.20">
    <property type="entry name" value="PAS domain"/>
    <property type="match status" value="1"/>
</dbReference>
<dbReference type="CDD" id="cd06127">
    <property type="entry name" value="DEDDh"/>
    <property type="match status" value="1"/>
</dbReference>
<evidence type="ECO:0000313" key="11">
    <source>
        <dbReference type="EMBL" id="TSE36472.1"/>
    </source>
</evidence>
<feature type="transmembrane region" description="Helical" evidence="9">
    <location>
        <begin position="51"/>
        <end position="69"/>
    </location>
</feature>
<keyword evidence="11" id="KW-0808">Transferase</keyword>
<evidence type="ECO:0000256" key="3">
    <source>
        <dbReference type="ARBA" id="ARBA00022801"/>
    </source>
</evidence>
<dbReference type="FunFam" id="3.30.420.10:FF:000045">
    <property type="entry name" value="3'-5' exonuclease DinG"/>
    <property type="match status" value="1"/>
</dbReference>
<feature type="domain" description="Exonuclease" evidence="10">
    <location>
        <begin position="544"/>
        <end position="712"/>
    </location>
</feature>
<keyword evidence="8" id="KW-0175">Coiled coil</keyword>
<dbReference type="GO" id="GO:0003677">
    <property type="term" value="F:DNA binding"/>
    <property type="evidence" value="ECO:0007669"/>
    <property type="project" value="InterPro"/>
</dbReference>
<dbReference type="AlphaFoldDB" id="A0A554XKW9"/>
<dbReference type="PANTHER" id="PTHR30231">
    <property type="entry name" value="DNA POLYMERASE III SUBUNIT EPSILON"/>
    <property type="match status" value="1"/>
</dbReference>
<dbReference type="GO" id="GO:0003887">
    <property type="term" value="F:DNA-directed DNA polymerase activity"/>
    <property type="evidence" value="ECO:0007669"/>
    <property type="project" value="UniProtKB-EC"/>
</dbReference>
<dbReference type="RefSeq" id="WP_144327139.1">
    <property type="nucleotide sequence ID" value="NZ_VJON01000001.1"/>
</dbReference>
<protein>
    <recommendedName>
        <fullName evidence="1">DNA-directed DNA polymerase</fullName>
        <ecNumber evidence="1">2.7.7.7</ecNumber>
    </recommendedName>
</protein>
<dbReference type="SUPFAM" id="SSF53098">
    <property type="entry name" value="Ribonuclease H-like"/>
    <property type="match status" value="1"/>
</dbReference>
<dbReference type="InterPro" id="IPR006054">
    <property type="entry name" value="DnaQ"/>
</dbReference>
<evidence type="ECO:0000256" key="1">
    <source>
        <dbReference type="ARBA" id="ARBA00012417"/>
    </source>
</evidence>
<keyword evidence="12" id="KW-1185">Reference proteome</keyword>
<comment type="caution">
    <text evidence="11">The sequence shown here is derived from an EMBL/GenBank/DDBJ whole genome shotgun (WGS) entry which is preliminary data.</text>
</comment>
<evidence type="ECO:0000313" key="12">
    <source>
        <dbReference type="Proteomes" id="UP000318294"/>
    </source>
</evidence>
<dbReference type="InterPro" id="IPR012337">
    <property type="entry name" value="RNaseH-like_sf"/>
</dbReference>
<evidence type="ECO:0000256" key="2">
    <source>
        <dbReference type="ARBA" id="ARBA00022722"/>
    </source>
</evidence>
<comment type="function">
    <text evidence="5">DNA polymerase III is a complex, multichain enzyme responsible for most of the replicative synthesis in bacteria. The epsilon subunit contain the editing function and is a proofreading 3'-5' exonuclease.</text>
</comment>
<evidence type="ECO:0000256" key="5">
    <source>
        <dbReference type="ARBA" id="ARBA00025483"/>
    </source>
</evidence>
<keyword evidence="2" id="KW-0540">Nuclease</keyword>
<keyword evidence="9" id="KW-0472">Membrane</keyword>
<dbReference type="PANTHER" id="PTHR30231:SF4">
    <property type="entry name" value="PROTEIN NEN2"/>
    <property type="match status" value="1"/>
</dbReference>
<evidence type="ECO:0000259" key="10">
    <source>
        <dbReference type="SMART" id="SM00479"/>
    </source>
</evidence>
<keyword evidence="9" id="KW-1133">Transmembrane helix</keyword>
<dbReference type="SMART" id="SM00479">
    <property type="entry name" value="EXOIII"/>
    <property type="match status" value="1"/>
</dbReference>
<proteinExistence type="predicted"/>
<dbReference type="Gene3D" id="3.30.420.10">
    <property type="entry name" value="Ribonuclease H-like superfamily/Ribonuclease H"/>
    <property type="match status" value="1"/>
</dbReference>
<name>A0A554XKW9_9BURK</name>
<evidence type="ECO:0000256" key="4">
    <source>
        <dbReference type="ARBA" id="ARBA00022839"/>
    </source>
</evidence>
<sequence length="735" mass="81209">MRRRIDARLWWLLAAAGGASLAWLAVTVGLIAVTLEPEARQRMLDLLGDRWGFVLLMWLLGMAGIAWALQRAFDIAVHPWRRLAEEARVLLTADPAPALRERGPADVRRVAQLFNQLVQQREAWRAQLDERVREAARHIEQEKSRLAALMSELTQSVVVCNRDGRILLYNNRARLQFRALSPGPSQIAGGEWIGLGRSIYTVFDRALIAHALDNIAQRLRRGAAHPSAQFVTTTRSGQLLRVQVAPVRDTAGDSVGEAPLAGFVLVLDNITREVEQAAAREQLWLELTEGARRALANVRAALEVLELPEADPALRARLLDVAREEVTGLSERLQRGVADGAALWSSQWPMEDMLGADLVAALQRRLADLPGLEVGCGPVAPDVWLRIDSFSLLQLIATLGRRLHDERGVERLQLRLQRVPPAAARGAQVHLDVVWPHAGDEGALSALMGWELDPLRVGDAGTAYSARDVIERHGAALWVECDQAAGEAFFRLLLPAAEPADAAPVAAALVRPAADSRPEFYDFDLFRVSPATQALDDVPLEQLSYTVFDTETTGLNPSEGDEIIQIGATRIVNGRLLRHESFEQLVNPRRTIPRASIPIHGITPEMVADQPDITQVLPAFHAFARDTVLVAHNAAFDMRFLQLKEKTTGVVFDQPVLDTLLLSAVVHPEQPSHRLEEIAERFGIDVIGRHTALGDAIVTAEVFLRLIPLLQQQGIRTLGEARRAAERTYYARLTY</sequence>
<keyword evidence="3" id="KW-0378">Hydrolase</keyword>
<reference evidence="11 12" key="1">
    <citation type="submission" date="2019-07" db="EMBL/GenBank/DDBJ databases">
        <title>Tepidimonas charontis SPSP-6 draft genome.</title>
        <authorList>
            <person name="Da Costa M.S."/>
            <person name="Froufe H.J.C."/>
            <person name="Egas C."/>
            <person name="Albuquerque L."/>
        </authorList>
    </citation>
    <scope>NUCLEOTIDE SEQUENCE [LARGE SCALE GENOMIC DNA]</scope>
    <source>
        <strain evidence="11 12">SPSP-6</strain>
    </source>
</reference>
<gene>
    <name evidence="11" type="primary">polC</name>
    <name evidence="11" type="ORF">Tchar_00096</name>
</gene>
<dbReference type="EMBL" id="VJON01000001">
    <property type="protein sequence ID" value="TSE36472.1"/>
    <property type="molecule type" value="Genomic_DNA"/>
</dbReference>
<dbReference type="Pfam" id="PF00929">
    <property type="entry name" value="RNase_T"/>
    <property type="match status" value="1"/>
</dbReference>
<feature type="transmembrane region" description="Helical" evidence="9">
    <location>
        <begin position="9"/>
        <end position="31"/>
    </location>
</feature>
<keyword evidence="9" id="KW-0812">Transmembrane</keyword>
<comment type="catalytic activity">
    <reaction evidence="7">
        <text>DNA(n) + a 2'-deoxyribonucleoside 5'-triphosphate = DNA(n+1) + diphosphate</text>
        <dbReference type="Rhea" id="RHEA:22508"/>
        <dbReference type="Rhea" id="RHEA-COMP:17339"/>
        <dbReference type="Rhea" id="RHEA-COMP:17340"/>
        <dbReference type="ChEBI" id="CHEBI:33019"/>
        <dbReference type="ChEBI" id="CHEBI:61560"/>
        <dbReference type="ChEBI" id="CHEBI:173112"/>
        <dbReference type="EC" id="2.7.7.7"/>
    </reaction>
</comment>